<dbReference type="InterPro" id="IPR051259">
    <property type="entry name" value="rRNA_Methyltransferase"/>
</dbReference>
<name>A0A368VN96_9BACL</name>
<evidence type="ECO:0000313" key="6">
    <source>
        <dbReference type="Proteomes" id="UP000252415"/>
    </source>
</evidence>
<sequence>MNVNYDPLISSVQNDKVKQWASLLDKKYRDRTGQFLIEGVHLVLEALKGSVGVMAIIYDAERGIPAELATVREERQAAGTNDAEWVQASRAVMAKCTGTDTPPPVFAVVTKLSADTKTLFTGNCLVVVLDGVRDPGNAGTIIRSADAVGADAVILGKGSVDLYNPKTVRSTMGSLFHLPIIEADLLALLPQAKAHGIKLIGTSLQAQHTCYGYDWTQPTWLLMGSESEGLSRDVREQVDESVIIPMVGQAESLNVAMAATVLLYESLRQREYNNL</sequence>
<dbReference type="GO" id="GO:0006396">
    <property type="term" value="P:RNA processing"/>
    <property type="evidence" value="ECO:0007669"/>
    <property type="project" value="InterPro"/>
</dbReference>
<dbReference type="PANTHER" id="PTHR43191:SF2">
    <property type="entry name" value="RRNA METHYLTRANSFERASE 3, MITOCHONDRIAL"/>
    <property type="match status" value="1"/>
</dbReference>
<dbReference type="SMART" id="SM00967">
    <property type="entry name" value="SpoU_sub_bind"/>
    <property type="match status" value="1"/>
</dbReference>
<dbReference type="SUPFAM" id="SSF55315">
    <property type="entry name" value="L30e-like"/>
    <property type="match status" value="1"/>
</dbReference>
<dbReference type="PANTHER" id="PTHR43191">
    <property type="entry name" value="RRNA METHYLTRANSFERASE 3"/>
    <property type="match status" value="1"/>
</dbReference>
<gene>
    <name evidence="5" type="ORF">DFP97_11948</name>
</gene>
<dbReference type="GO" id="GO:0003723">
    <property type="term" value="F:RNA binding"/>
    <property type="evidence" value="ECO:0007669"/>
    <property type="project" value="InterPro"/>
</dbReference>
<dbReference type="RefSeq" id="WP_114383327.1">
    <property type="nucleotide sequence ID" value="NZ_QPJD01000019.1"/>
</dbReference>
<comment type="similarity">
    <text evidence="1">Belongs to the class IV-like SAM-binding methyltransferase superfamily. RNA methyltransferase TrmH family.</text>
</comment>
<dbReference type="Proteomes" id="UP000252415">
    <property type="component" value="Unassembled WGS sequence"/>
</dbReference>
<evidence type="ECO:0000313" key="5">
    <source>
        <dbReference type="EMBL" id="RCW42067.1"/>
    </source>
</evidence>
<dbReference type="Pfam" id="PF00588">
    <property type="entry name" value="SpoU_methylase"/>
    <property type="match status" value="1"/>
</dbReference>
<keyword evidence="6" id="KW-1185">Reference proteome</keyword>
<organism evidence="5 6">
    <name type="scientific">Paenibacillus prosopidis</name>
    <dbReference type="NCBI Taxonomy" id="630520"/>
    <lineage>
        <taxon>Bacteria</taxon>
        <taxon>Bacillati</taxon>
        <taxon>Bacillota</taxon>
        <taxon>Bacilli</taxon>
        <taxon>Bacillales</taxon>
        <taxon>Paenibacillaceae</taxon>
        <taxon>Paenibacillus</taxon>
    </lineage>
</organism>
<dbReference type="InterPro" id="IPR029064">
    <property type="entry name" value="Ribosomal_eL30-like_sf"/>
</dbReference>
<dbReference type="InterPro" id="IPR053888">
    <property type="entry name" value="MRM3-like_sub_bind"/>
</dbReference>
<dbReference type="GO" id="GO:0005737">
    <property type="term" value="C:cytoplasm"/>
    <property type="evidence" value="ECO:0007669"/>
    <property type="project" value="UniProtKB-ARBA"/>
</dbReference>
<keyword evidence="3 5" id="KW-0808">Transferase</keyword>
<dbReference type="Gene3D" id="3.30.1330.30">
    <property type="match status" value="1"/>
</dbReference>
<dbReference type="Gene3D" id="3.40.1280.10">
    <property type="match status" value="1"/>
</dbReference>
<evidence type="ECO:0000256" key="2">
    <source>
        <dbReference type="ARBA" id="ARBA00022603"/>
    </source>
</evidence>
<dbReference type="OrthoDB" id="9794400at2"/>
<protein>
    <submittedName>
        <fullName evidence="5">TrmH family RNA methyltransferase</fullName>
    </submittedName>
</protein>
<dbReference type="InterPro" id="IPR029028">
    <property type="entry name" value="Alpha/beta_knot_MTases"/>
</dbReference>
<evidence type="ECO:0000259" key="4">
    <source>
        <dbReference type="SMART" id="SM00967"/>
    </source>
</evidence>
<dbReference type="SUPFAM" id="SSF75217">
    <property type="entry name" value="alpha/beta knot"/>
    <property type="match status" value="1"/>
</dbReference>
<dbReference type="EMBL" id="QPJD01000019">
    <property type="protein sequence ID" value="RCW42067.1"/>
    <property type="molecule type" value="Genomic_DNA"/>
</dbReference>
<feature type="domain" description="RNA 2-O ribose methyltransferase substrate binding" evidence="4">
    <location>
        <begin position="36"/>
        <end position="115"/>
    </location>
</feature>
<evidence type="ECO:0000256" key="3">
    <source>
        <dbReference type="ARBA" id="ARBA00022679"/>
    </source>
</evidence>
<dbReference type="AlphaFoldDB" id="A0A368VN96"/>
<reference evidence="5 6" key="1">
    <citation type="submission" date="2018-07" db="EMBL/GenBank/DDBJ databases">
        <title>Genomic Encyclopedia of Type Strains, Phase III (KMG-III): the genomes of soil and plant-associated and newly described type strains.</title>
        <authorList>
            <person name="Whitman W."/>
        </authorList>
    </citation>
    <scope>NUCLEOTIDE SEQUENCE [LARGE SCALE GENOMIC DNA]</scope>
    <source>
        <strain evidence="5 6">CECT 7506</strain>
    </source>
</reference>
<dbReference type="GO" id="GO:0032259">
    <property type="term" value="P:methylation"/>
    <property type="evidence" value="ECO:0007669"/>
    <property type="project" value="UniProtKB-KW"/>
</dbReference>
<dbReference type="Pfam" id="PF22435">
    <property type="entry name" value="MRM3-like_sub_bind"/>
    <property type="match status" value="1"/>
</dbReference>
<evidence type="ECO:0000256" key="1">
    <source>
        <dbReference type="ARBA" id="ARBA00007228"/>
    </source>
</evidence>
<keyword evidence="2 5" id="KW-0489">Methyltransferase</keyword>
<comment type="caution">
    <text evidence="5">The sequence shown here is derived from an EMBL/GenBank/DDBJ whole genome shotgun (WGS) entry which is preliminary data.</text>
</comment>
<dbReference type="GO" id="GO:0008173">
    <property type="term" value="F:RNA methyltransferase activity"/>
    <property type="evidence" value="ECO:0007669"/>
    <property type="project" value="InterPro"/>
</dbReference>
<dbReference type="CDD" id="cd18095">
    <property type="entry name" value="SpoU-like_rRNA-MTase"/>
    <property type="match status" value="1"/>
</dbReference>
<accession>A0A368VN96</accession>
<proteinExistence type="inferred from homology"/>
<dbReference type="InterPro" id="IPR029026">
    <property type="entry name" value="tRNA_m1G_MTases_N"/>
</dbReference>
<dbReference type="InterPro" id="IPR013123">
    <property type="entry name" value="SpoU_subst-bd"/>
</dbReference>
<dbReference type="InterPro" id="IPR001537">
    <property type="entry name" value="SpoU_MeTrfase"/>
</dbReference>